<accession>A0ACB9MQW6</accession>
<name>A0ACB9MQW6_9MYRT</name>
<proteinExistence type="predicted"/>
<reference evidence="2" key="1">
    <citation type="journal article" date="2023" name="Front. Plant Sci.">
        <title>Chromosomal-level genome assembly of Melastoma candidum provides insights into trichome evolution.</title>
        <authorList>
            <person name="Zhong Y."/>
            <person name="Wu W."/>
            <person name="Sun C."/>
            <person name="Zou P."/>
            <person name="Liu Y."/>
            <person name="Dai S."/>
            <person name="Zhou R."/>
        </authorList>
    </citation>
    <scope>NUCLEOTIDE SEQUENCE [LARGE SCALE GENOMIC DNA]</scope>
</reference>
<dbReference type="Proteomes" id="UP001057402">
    <property type="component" value="Chromosome 9"/>
</dbReference>
<gene>
    <name evidence="1" type="ORF">MLD38_031198</name>
</gene>
<sequence length="67" mass="6928">MCYKVECSKCGKYTWAGCGKHLNSVYSSIEKGKRCMCSSWPGVDTSSDKSGNDGSSGGTSGSSSTGN</sequence>
<evidence type="ECO:0000313" key="1">
    <source>
        <dbReference type="EMBL" id="KAI4325834.1"/>
    </source>
</evidence>
<keyword evidence="2" id="KW-1185">Reference proteome</keyword>
<dbReference type="EMBL" id="CM042888">
    <property type="protein sequence ID" value="KAI4325834.1"/>
    <property type="molecule type" value="Genomic_DNA"/>
</dbReference>
<evidence type="ECO:0000313" key="2">
    <source>
        <dbReference type="Proteomes" id="UP001057402"/>
    </source>
</evidence>
<organism evidence="1 2">
    <name type="scientific">Melastoma candidum</name>
    <dbReference type="NCBI Taxonomy" id="119954"/>
    <lineage>
        <taxon>Eukaryota</taxon>
        <taxon>Viridiplantae</taxon>
        <taxon>Streptophyta</taxon>
        <taxon>Embryophyta</taxon>
        <taxon>Tracheophyta</taxon>
        <taxon>Spermatophyta</taxon>
        <taxon>Magnoliopsida</taxon>
        <taxon>eudicotyledons</taxon>
        <taxon>Gunneridae</taxon>
        <taxon>Pentapetalae</taxon>
        <taxon>rosids</taxon>
        <taxon>malvids</taxon>
        <taxon>Myrtales</taxon>
        <taxon>Melastomataceae</taxon>
        <taxon>Melastomatoideae</taxon>
        <taxon>Melastomateae</taxon>
        <taxon>Melastoma</taxon>
    </lineage>
</organism>
<protein>
    <submittedName>
        <fullName evidence="1">Uncharacterized protein</fullName>
    </submittedName>
</protein>
<comment type="caution">
    <text evidence="1">The sequence shown here is derived from an EMBL/GenBank/DDBJ whole genome shotgun (WGS) entry which is preliminary data.</text>
</comment>